<organism evidence="2">
    <name type="scientific">Tanacetum cinerariifolium</name>
    <name type="common">Dalmatian daisy</name>
    <name type="synonym">Chrysanthemum cinerariifolium</name>
    <dbReference type="NCBI Taxonomy" id="118510"/>
    <lineage>
        <taxon>Eukaryota</taxon>
        <taxon>Viridiplantae</taxon>
        <taxon>Streptophyta</taxon>
        <taxon>Embryophyta</taxon>
        <taxon>Tracheophyta</taxon>
        <taxon>Spermatophyta</taxon>
        <taxon>Magnoliopsida</taxon>
        <taxon>eudicotyledons</taxon>
        <taxon>Gunneridae</taxon>
        <taxon>Pentapetalae</taxon>
        <taxon>asterids</taxon>
        <taxon>campanulids</taxon>
        <taxon>Asterales</taxon>
        <taxon>Asteraceae</taxon>
        <taxon>Asteroideae</taxon>
        <taxon>Anthemideae</taxon>
        <taxon>Anthemidinae</taxon>
        <taxon>Tanacetum</taxon>
    </lineage>
</organism>
<dbReference type="AlphaFoldDB" id="A0A6L2KHE0"/>
<feature type="coiled-coil region" evidence="1">
    <location>
        <begin position="234"/>
        <end position="261"/>
    </location>
</feature>
<dbReference type="EMBL" id="BKCJ010002250">
    <property type="protein sequence ID" value="GEU47294.1"/>
    <property type="molecule type" value="Genomic_DNA"/>
</dbReference>
<evidence type="ECO:0000313" key="2">
    <source>
        <dbReference type="EMBL" id="GEU47294.1"/>
    </source>
</evidence>
<comment type="caution">
    <text evidence="2">The sequence shown here is derived from an EMBL/GenBank/DDBJ whole genome shotgun (WGS) entry which is preliminary data.</text>
</comment>
<keyword evidence="1" id="KW-0175">Coiled coil</keyword>
<accession>A0A6L2KHE0</accession>
<name>A0A6L2KHE0_TANCI</name>
<reference evidence="2" key="1">
    <citation type="journal article" date="2019" name="Sci. Rep.">
        <title>Draft genome of Tanacetum cinerariifolium, the natural source of mosquito coil.</title>
        <authorList>
            <person name="Yamashiro T."/>
            <person name="Shiraishi A."/>
            <person name="Satake H."/>
            <person name="Nakayama K."/>
        </authorList>
    </citation>
    <scope>NUCLEOTIDE SEQUENCE</scope>
</reference>
<sequence length="510" mass="57496">MMSEDSSAASTQWASYDNIFETVSPSWPSEVPQDEHLDSDDDSVHEDYMIPYNQYLATKESQDVPTKASPIPPTAAYMLQMLTNLTTQVEGHRKVNQEHALVNATLSAKLDQCLGLSNPWFGRKAQLSQPTLYDGHRLLQPGHAHIMVSDSHETLLETEFVPQKELSREQVYWLSASDIASQSSDPPKPVTPFVYTRPVNSELQEQDETIRNLESQFNISQMLKIGSPVGILDKNALETKITQLKDNITSLRIQNDGYKSKLQTIADGIMNCRNGSGTKVSGPKTPEKPKVLALGMYAISYKYITPPRRGDWAPPTPRKKHVTFQEPHRVSTTYTKHQLLITIKNLTLIVLPTKNKSARRVEDHPRNLNERKNVNSSLNDKRFGSVKNDVCDACNKCSVSFTHDKCYVRFVNTMHAKKPQVARLKTIPKNVRKTDITVAYRIVPQWKPTGQQFILCDIYGLKKSKEPTAKHLELSPSVSSSSPINVISRFSDFQLSDRKAYSKGISDLNE</sequence>
<evidence type="ECO:0008006" key="3">
    <source>
        <dbReference type="Google" id="ProtNLM"/>
    </source>
</evidence>
<protein>
    <recommendedName>
        <fullName evidence="3">Integrase, catalytic region, zinc finger, CCHC-type, peptidase aspartic, catalytic</fullName>
    </recommendedName>
</protein>
<gene>
    <name evidence="2" type="ORF">Tci_019272</name>
</gene>
<evidence type="ECO:0000256" key="1">
    <source>
        <dbReference type="SAM" id="Coils"/>
    </source>
</evidence>
<proteinExistence type="predicted"/>